<gene>
    <name evidence="1" type="ORF">C9374_013579</name>
</gene>
<evidence type="ECO:0000313" key="2">
    <source>
        <dbReference type="Proteomes" id="UP000816034"/>
    </source>
</evidence>
<dbReference type="Proteomes" id="UP000816034">
    <property type="component" value="Unassembled WGS sequence"/>
</dbReference>
<sequence>MNREKKKIKNTKYQHQLPSFVIFQIIFAITEKLLVLEQEGKLPKIPDNEQDEYLFDLYRQRNENGNVIETLFLNNLMISPRFMEPDRSNYAETADFLRDDIGLSQFIDVKIKDTFEETILKLHMRQSDVLFCMGIFVMELILMKRGGLFLNRVISTPYNEPVVCELILQHNRHNIYLIRFLLSMLRINTVFRDEVQPAQHDPSEEHSEQDKYMVPRVTLENLIGIEVVHIISCIAEDRKIFEHYTLKYLLKLFENPSYAPLFNQGARSKYIVKTNENSEKDLLCAFLSGIALYGVKKLDDCVKYLLASVLHPPIEEDQSALTILQAIRDAQKEQDFQLKNHTDKFMDISQRVTERVTEIEKLLCDRLAFVPSDVVDMHIPRDNTSPHFQLPYYSHVAYSFLGKALAEVKKLDTALYYTEISLICSTFNNVSCKIIPFSTQLPSLPKPTLLTS</sequence>
<dbReference type="RefSeq" id="XP_044553988.1">
    <property type="nucleotide sequence ID" value="XM_044689471.1"/>
</dbReference>
<reference evidence="1 2" key="1">
    <citation type="journal article" date="2018" name="BMC Genomics">
        <title>The genome of Naegleria lovaniensis, the basis for a comparative approach to unravel pathogenicity factors of the human pathogenic amoeba N. fowleri.</title>
        <authorList>
            <person name="Liechti N."/>
            <person name="Schurch N."/>
            <person name="Bruggmann R."/>
            <person name="Wittwer M."/>
        </authorList>
    </citation>
    <scope>NUCLEOTIDE SEQUENCE [LARGE SCALE GENOMIC DNA]</scope>
    <source>
        <strain evidence="1 2">ATCC 30569</strain>
    </source>
</reference>
<proteinExistence type="predicted"/>
<dbReference type="EMBL" id="PYSW02000006">
    <property type="protein sequence ID" value="KAG2392094.1"/>
    <property type="molecule type" value="Genomic_DNA"/>
</dbReference>
<comment type="caution">
    <text evidence="1">The sequence shown here is derived from an EMBL/GenBank/DDBJ whole genome shotgun (WGS) entry which is preliminary data.</text>
</comment>
<evidence type="ECO:0000313" key="1">
    <source>
        <dbReference type="EMBL" id="KAG2392094.1"/>
    </source>
</evidence>
<protein>
    <submittedName>
        <fullName evidence="1">Uncharacterized protein</fullName>
    </submittedName>
</protein>
<dbReference type="AlphaFoldDB" id="A0AA88KQT1"/>
<keyword evidence="2" id="KW-1185">Reference proteome</keyword>
<dbReference type="GeneID" id="68106032"/>
<accession>A0AA88KQT1</accession>
<name>A0AA88KQT1_NAELO</name>
<organism evidence="1 2">
    <name type="scientific">Naegleria lovaniensis</name>
    <name type="common">Amoeba</name>
    <dbReference type="NCBI Taxonomy" id="51637"/>
    <lineage>
        <taxon>Eukaryota</taxon>
        <taxon>Discoba</taxon>
        <taxon>Heterolobosea</taxon>
        <taxon>Tetramitia</taxon>
        <taxon>Eutetramitia</taxon>
        <taxon>Vahlkampfiidae</taxon>
        <taxon>Naegleria</taxon>
    </lineage>
</organism>